<organism evidence="25 26">
    <name type="scientific">Gallibacterium anatis</name>
    <dbReference type="NCBI Taxonomy" id="750"/>
    <lineage>
        <taxon>Bacteria</taxon>
        <taxon>Pseudomonadati</taxon>
        <taxon>Pseudomonadota</taxon>
        <taxon>Gammaproteobacteria</taxon>
        <taxon>Pasteurellales</taxon>
        <taxon>Pasteurellaceae</taxon>
        <taxon>Gallibacterium</taxon>
    </lineage>
</organism>
<feature type="binding site" evidence="22">
    <location>
        <begin position="85"/>
        <end position="87"/>
    </location>
    <ligand>
        <name>ATP</name>
        <dbReference type="ChEBI" id="CHEBI:30616"/>
    </ligand>
</feature>
<evidence type="ECO:0000256" key="8">
    <source>
        <dbReference type="ARBA" id="ARBA00022679"/>
    </source>
</evidence>
<keyword evidence="11 22" id="KW-0547">Nucleotide-binding</keyword>
<evidence type="ECO:0000256" key="13">
    <source>
        <dbReference type="ARBA" id="ARBA00022840"/>
    </source>
</evidence>
<evidence type="ECO:0000256" key="12">
    <source>
        <dbReference type="ARBA" id="ARBA00022777"/>
    </source>
</evidence>
<comment type="cofactor">
    <cofactor evidence="23">
        <name>Mg(2+)</name>
        <dbReference type="ChEBI" id="CHEBI:18420"/>
    </cofactor>
    <text evidence="23">Mn(2+), Zn(2+), Cd(2+) and Co(2+) support activity to lesser extents.</text>
</comment>
<protein>
    <recommendedName>
        <fullName evidence="4 24">Diacylglycerol kinase</fullName>
        <ecNumber evidence="3 24">2.7.1.107</ecNumber>
    </recommendedName>
</protein>
<keyword evidence="12 24" id="KW-0418">Kinase</keyword>
<evidence type="ECO:0000256" key="4">
    <source>
        <dbReference type="ARBA" id="ARBA00017575"/>
    </source>
</evidence>
<keyword evidence="15 24" id="KW-1133">Transmembrane helix</keyword>
<feature type="binding site" evidence="21">
    <location>
        <begin position="30"/>
        <end position="34"/>
    </location>
    <ligand>
        <name>substrate</name>
    </ligand>
</feature>
<comment type="similarity">
    <text evidence="2 24">Belongs to the bacterial diacylglycerol kinase family.</text>
</comment>
<evidence type="ECO:0000256" key="19">
    <source>
        <dbReference type="ARBA" id="ARBA00023264"/>
    </source>
</evidence>
<evidence type="ECO:0000256" key="6">
    <source>
        <dbReference type="ARBA" id="ARBA00022516"/>
    </source>
</evidence>
<keyword evidence="16 24" id="KW-0443">Lipid metabolism</keyword>
<keyword evidence="17 24" id="KW-0472">Membrane</keyword>
<keyword evidence="6" id="KW-0444">Lipid biosynthesis</keyword>
<gene>
    <name evidence="25" type="ORF">JP32_09890</name>
</gene>
<dbReference type="InterPro" id="IPR033718">
    <property type="entry name" value="DAGK_prok"/>
</dbReference>
<feature type="binding site" evidence="21">
    <location>
        <position position="98"/>
    </location>
    <ligand>
        <name>substrate</name>
    </ligand>
</feature>
<keyword evidence="13 22" id="KW-0067">ATP-binding</keyword>
<evidence type="ECO:0000256" key="18">
    <source>
        <dbReference type="ARBA" id="ARBA00023209"/>
    </source>
</evidence>
<feature type="binding site" evidence="23">
    <location>
        <position position="28"/>
    </location>
    <ligand>
        <name>a divalent metal cation</name>
        <dbReference type="ChEBI" id="CHEBI:60240"/>
    </ligand>
</feature>
<dbReference type="CDD" id="cd14264">
    <property type="entry name" value="DAGK_IM"/>
    <property type="match status" value="1"/>
</dbReference>
<dbReference type="GO" id="GO:0046872">
    <property type="term" value="F:metal ion binding"/>
    <property type="evidence" value="ECO:0007669"/>
    <property type="project" value="UniProtKB-KW"/>
</dbReference>
<dbReference type="GO" id="GO:0005524">
    <property type="term" value="F:ATP binding"/>
    <property type="evidence" value="ECO:0007669"/>
    <property type="project" value="UniProtKB-KW"/>
</dbReference>
<evidence type="ECO:0000256" key="22">
    <source>
        <dbReference type="PIRSR" id="PIRSR600829-3"/>
    </source>
</evidence>
<dbReference type="GO" id="GO:0006654">
    <property type="term" value="P:phosphatidic acid biosynthetic process"/>
    <property type="evidence" value="ECO:0007669"/>
    <property type="project" value="InterPro"/>
</dbReference>
<feature type="transmembrane region" description="Helical" evidence="24">
    <location>
        <begin position="29"/>
        <end position="49"/>
    </location>
</feature>
<evidence type="ECO:0000256" key="9">
    <source>
        <dbReference type="ARBA" id="ARBA00022692"/>
    </source>
</evidence>
<dbReference type="GO" id="GO:0005886">
    <property type="term" value="C:plasma membrane"/>
    <property type="evidence" value="ECO:0007669"/>
    <property type="project" value="UniProtKB-SubCell"/>
</dbReference>
<comment type="caution">
    <text evidence="25">The sequence shown here is derived from an EMBL/GenBank/DDBJ whole genome shotgun (WGS) entry which is preliminary data.</text>
</comment>
<dbReference type="GO" id="GO:0004143">
    <property type="term" value="F:ATP-dependent diacylglycerol kinase activity"/>
    <property type="evidence" value="ECO:0007669"/>
    <property type="project" value="UniProtKB-EC"/>
</dbReference>
<comment type="function">
    <text evidence="24">Catalyzes the ATP-dependent phosphorylation of sn-l,2-diacylglycerol (DAG) to phosphatidic acid. Involved in the recycling of diacylglycerol produced as a by-product during membrane-derived oligosaccharide (MDO) biosynthesis.</text>
</comment>
<evidence type="ECO:0000256" key="11">
    <source>
        <dbReference type="ARBA" id="ARBA00022741"/>
    </source>
</evidence>
<evidence type="ECO:0000256" key="10">
    <source>
        <dbReference type="ARBA" id="ARBA00022723"/>
    </source>
</evidence>
<dbReference type="Gene3D" id="1.10.287.3610">
    <property type="match status" value="1"/>
</dbReference>
<feature type="binding site" evidence="22">
    <location>
        <position position="16"/>
    </location>
    <ligand>
        <name>ATP</name>
        <dbReference type="ChEBI" id="CHEBI:30616"/>
    </ligand>
</feature>
<feature type="binding site" evidence="22">
    <location>
        <position position="76"/>
    </location>
    <ligand>
        <name>ATP</name>
        <dbReference type="ChEBI" id="CHEBI:30616"/>
    </ligand>
</feature>
<feature type="transmembrane region" description="Helical" evidence="24">
    <location>
        <begin position="55"/>
        <end position="75"/>
    </location>
</feature>
<evidence type="ECO:0000256" key="24">
    <source>
        <dbReference type="RuleBase" id="RU363065"/>
    </source>
</evidence>
<sequence>MQKYTGLTHFFKAAKYSMQGLRAAFKYEAAFRHEVGAAIILIPLAFWLGKSKIEIALMVASVLMVFAIELLNSGLEAIVDRVGKEYHELSGRAKDLGSAAVFVAMVACGLVWLIILLG</sequence>
<keyword evidence="18" id="KW-0594">Phospholipid biosynthesis</keyword>
<keyword evidence="9 24" id="KW-0812">Transmembrane</keyword>
<evidence type="ECO:0000256" key="5">
    <source>
        <dbReference type="ARBA" id="ARBA00022475"/>
    </source>
</evidence>
<evidence type="ECO:0000256" key="2">
    <source>
        <dbReference type="ARBA" id="ARBA00005967"/>
    </source>
</evidence>
<feature type="active site" description="Proton acceptor" evidence="20">
    <location>
        <position position="69"/>
    </location>
</feature>
<accession>A0A0A2XBY7</accession>
<evidence type="ECO:0000313" key="25">
    <source>
        <dbReference type="EMBL" id="KGQ29936.1"/>
    </source>
</evidence>
<keyword evidence="7 24" id="KW-0997">Cell inner membrane</keyword>
<dbReference type="AlphaFoldDB" id="A0A0A2XBY7"/>
<evidence type="ECO:0000256" key="21">
    <source>
        <dbReference type="PIRSR" id="PIRSR600829-2"/>
    </source>
</evidence>
<evidence type="ECO:0000256" key="14">
    <source>
        <dbReference type="ARBA" id="ARBA00022842"/>
    </source>
</evidence>
<evidence type="ECO:0000313" key="26">
    <source>
        <dbReference type="Proteomes" id="UP000030526"/>
    </source>
</evidence>
<evidence type="ECO:0000256" key="23">
    <source>
        <dbReference type="PIRSR" id="PIRSR600829-4"/>
    </source>
</evidence>
<evidence type="ECO:0000256" key="20">
    <source>
        <dbReference type="PIRSR" id="PIRSR600829-1"/>
    </source>
</evidence>
<evidence type="ECO:0000256" key="16">
    <source>
        <dbReference type="ARBA" id="ARBA00023098"/>
    </source>
</evidence>
<evidence type="ECO:0000256" key="7">
    <source>
        <dbReference type="ARBA" id="ARBA00022519"/>
    </source>
</evidence>
<dbReference type="RefSeq" id="WP_039084621.1">
    <property type="nucleotide sequence ID" value="NZ_JPXS01000057.1"/>
</dbReference>
<evidence type="ECO:0000256" key="17">
    <source>
        <dbReference type="ARBA" id="ARBA00023136"/>
    </source>
</evidence>
<dbReference type="PANTHER" id="PTHR34299">
    <property type="entry name" value="DIACYLGLYCEROL KINASE"/>
    <property type="match status" value="1"/>
</dbReference>
<feature type="transmembrane region" description="Helical" evidence="24">
    <location>
        <begin position="96"/>
        <end position="117"/>
    </location>
</feature>
<proteinExistence type="inferred from homology"/>
<dbReference type="InterPro" id="IPR000829">
    <property type="entry name" value="DAGK"/>
</dbReference>
<feature type="binding site" evidence="22">
    <location>
        <position position="28"/>
    </location>
    <ligand>
        <name>ATP</name>
        <dbReference type="ChEBI" id="CHEBI:30616"/>
    </ligand>
</feature>
<reference evidence="25 26" key="1">
    <citation type="submission" date="2014-08" db="EMBL/GenBank/DDBJ databases">
        <title>Chaperone-usher fimbriae in a diverse selection of Gallibacterium genomes.</title>
        <authorList>
            <person name="Kudirkiene E."/>
            <person name="Bager R.J."/>
            <person name="Johnson T.J."/>
            <person name="Bojesen A.M."/>
        </authorList>
    </citation>
    <scope>NUCLEOTIDE SEQUENCE [LARGE SCALE GENOMIC DNA]</scope>
    <source>
        <strain evidence="25 26">20558/3kl.</strain>
    </source>
</reference>
<comment type="catalytic activity">
    <reaction evidence="24">
        <text>a 1,2-diacyl-sn-glycerol + ATP = a 1,2-diacyl-sn-glycero-3-phosphate + ADP + H(+)</text>
        <dbReference type="Rhea" id="RHEA:10272"/>
        <dbReference type="ChEBI" id="CHEBI:15378"/>
        <dbReference type="ChEBI" id="CHEBI:17815"/>
        <dbReference type="ChEBI" id="CHEBI:30616"/>
        <dbReference type="ChEBI" id="CHEBI:58608"/>
        <dbReference type="ChEBI" id="CHEBI:456216"/>
        <dbReference type="EC" id="2.7.1.107"/>
    </reaction>
</comment>
<dbReference type="EMBL" id="JPXS01000057">
    <property type="protein sequence ID" value="KGQ29936.1"/>
    <property type="molecule type" value="Genomic_DNA"/>
</dbReference>
<keyword evidence="10 23" id="KW-0479">Metal-binding</keyword>
<keyword evidence="8 24" id="KW-0808">Transferase</keyword>
<feature type="binding site" evidence="23">
    <location>
        <position position="76"/>
    </location>
    <ligand>
        <name>a divalent metal cation</name>
        <dbReference type="ChEBI" id="CHEBI:60240"/>
    </ligand>
</feature>
<dbReference type="PANTHER" id="PTHR34299:SF1">
    <property type="entry name" value="DIACYLGLYCEROL KINASE"/>
    <property type="match status" value="1"/>
</dbReference>
<name>A0A0A2XBY7_9PAST</name>
<feature type="binding site" evidence="22">
    <location>
        <begin position="94"/>
        <end position="95"/>
    </location>
    <ligand>
        <name>ATP</name>
        <dbReference type="ChEBI" id="CHEBI:30616"/>
    </ligand>
</feature>
<keyword evidence="5" id="KW-1003">Cell membrane</keyword>
<dbReference type="Pfam" id="PF01219">
    <property type="entry name" value="DAGK_prokar"/>
    <property type="match status" value="1"/>
</dbReference>
<dbReference type="EC" id="2.7.1.107" evidence="3 24"/>
<evidence type="ECO:0000256" key="15">
    <source>
        <dbReference type="ARBA" id="ARBA00022989"/>
    </source>
</evidence>
<keyword evidence="14 23" id="KW-0460">Magnesium</keyword>
<dbReference type="Proteomes" id="UP000030526">
    <property type="component" value="Unassembled WGS sequence"/>
</dbReference>
<comment type="subcellular location">
    <subcellularLocation>
        <location evidence="1 24">Cell inner membrane</location>
        <topology evidence="1 24">Multi-pass membrane protein</topology>
    </subcellularLocation>
</comment>
<evidence type="ECO:0000256" key="1">
    <source>
        <dbReference type="ARBA" id="ARBA00004429"/>
    </source>
</evidence>
<keyword evidence="19 24" id="KW-1208">Phospholipid metabolism</keyword>
<evidence type="ECO:0000256" key="3">
    <source>
        <dbReference type="ARBA" id="ARBA00012133"/>
    </source>
</evidence>
<dbReference type="InterPro" id="IPR036945">
    <property type="entry name" value="DAGK_sf"/>
</dbReference>
<feature type="binding site" evidence="21">
    <location>
        <position position="69"/>
    </location>
    <ligand>
        <name>substrate</name>
    </ligand>
</feature>